<organism evidence="1 2">
    <name type="scientific">Candidatus Kuenenbacteria bacterium GW2011_GWA2_42_15</name>
    <dbReference type="NCBI Taxonomy" id="1618677"/>
    <lineage>
        <taxon>Bacteria</taxon>
        <taxon>Candidatus Kueneniibacteriota</taxon>
    </lineage>
</organism>
<protein>
    <recommendedName>
        <fullName evidence="3">TRL-like family protein</fullName>
    </recommendedName>
</protein>
<dbReference type="AlphaFoldDB" id="A0A0G0YS98"/>
<dbReference type="Proteomes" id="UP000034516">
    <property type="component" value="Unassembled WGS sequence"/>
</dbReference>
<sequence length="121" mass="12924">MSHSFLSKKINQCNIMKKAIFIATLSLFLVSCGARTQSGVSSGIIFTSWNDTISGAVDNTVEEERSGKSCASNVLGIVATGDSSIDNAKRQAGITQVSYADTTYFNILGIYQEGCTVVRGR</sequence>
<reference evidence="1 2" key="1">
    <citation type="journal article" date="2015" name="Nature">
        <title>rRNA introns, odd ribosomes, and small enigmatic genomes across a large radiation of phyla.</title>
        <authorList>
            <person name="Brown C.T."/>
            <person name="Hug L.A."/>
            <person name="Thomas B.C."/>
            <person name="Sharon I."/>
            <person name="Castelle C.J."/>
            <person name="Singh A."/>
            <person name="Wilkins M.J."/>
            <person name="Williams K.H."/>
            <person name="Banfield J.F."/>
        </authorList>
    </citation>
    <scope>NUCLEOTIDE SEQUENCE [LARGE SCALE GENOMIC DNA]</scope>
</reference>
<evidence type="ECO:0008006" key="3">
    <source>
        <dbReference type="Google" id="ProtNLM"/>
    </source>
</evidence>
<name>A0A0G0YS98_9BACT</name>
<dbReference type="EMBL" id="LCCW01000066">
    <property type="protein sequence ID" value="KKS39537.1"/>
    <property type="molecule type" value="Genomic_DNA"/>
</dbReference>
<dbReference type="Pfam" id="PF13146">
    <property type="entry name" value="TRL"/>
    <property type="match status" value="1"/>
</dbReference>
<comment type="caution">
    <text evidence="1">The sequence shown here is derived from an EMBL/GenBank/DDBJ whole genome shotgun (WGS) entry which is preliminary data.</text>
</comment>
<accession>A0A0G0YS98</accession>
<gene>
    <name evidence="1" type="ORF">UV02_C0066G0008</name>
</gene>
<evidence type="ECO:0000313" key="1">
    <source>
        <dbReference type="EMBL" id="KKS39537.1"/>
    </source>
</evidence>
<proteinExistence type="predicted"/>
<dbReference type="InterPro" id="IPR025113">
    <property type="entry name" value="TRL-like"/>
</dbReference>
<evidence type="ECO:0000313" key="2">
    <source>
        <dbReference type="Proteomes" id="UP000034516"/>
    </source>
</evidence>